<organism evidence="1 2">
    <name type="scientific">Silvania hatchlandensis</name>
    <dbReference type="NCBI Taxonomy" id="2926469"/>
    <lineage>
        <taxon>Bacteria</taxon>
        <taxon>Pseudomonadati</taxon>
        <taxon>Pseudomonadota</taxon>
        <taxon>Gammaproteobacteria</taxon>
        <taxon>Enterobacterales</taxon>
        <taxon>Enterobacteriaceae</taxon>
        <taxon>Silvania</taxon>
    </lineage>
</organism>
<protein>
    <submittedName>
        <fullName evidence="1">Uncharacterized protein</fullName>
    </submittedName>
</protein>
<dbReference type="Proteomes" id="UP001063816">
    <property type="component" value="Unassembled WGS sequence"/>
</dbReference>
<accession>A0A9J6PV70</accession>
<name>A0A9J6PV70_9ENTR</name>
<evidence type="ECO:0000313" key="1">
    <source>
        <dbReference type="EMBL" id="MCU6663400.1"/>
    </source>
</evidence>
<sequence length="66" mass="7015">SGSSQFSYSQMGVSLLRRLLIKWEQLTVALMVTDSAPVSVSPSNKSCAMARARTAADTGKPQTIAL</sequence>
<comment type="caution">
    <text evidence="1">The sequence shown here is derived from an EMBL/GenBank/DDBJ whole genome shotgun (WGS) entry which is preliminary data.</text>
</comment>
<dbReference type="EMBL" id="JAMGZK010000038">
    <property type="protein sequence ID" value="MCU6663400.1"/>
    <property type="molecule type" value="Genomic_DNA"/>
</dbReference>
<gene>
    <name evidence="1" type="ORF">M8014_03445</name>
</gene>
<dbReference type="AlphaFoldDB" id="A0A9J6PV70"/>
<feature type="non-terminal residue" evidence="1">
    <location>
        <position position="1"/>
    </location>
</feature>
<dbReference type="RefSeq" id="WP_271281256.1">
    <property type="nucleotide sequence ID" value="NZ_JAMGZK010000038.1"/>
</dbReference>
<proteinExistence type="predicted"/>
<reference evidence="1" key="1">
    <citation type="submission" date="2022-05" db="EMBL/GenBank/DDBJ databases">
        <title>Description of a novel species of Leclercia; Leclercia tamurae and the Proposal for a Novel Genus Silvania gen. nov. Containing Two Novel Species Silvania hatchlandensis sp. nov. and Silvania confinis sp. nov. Isolated from the Rhizosphere of Oak.</title>
        <authorList>
            <person name="Maddock D.W."/>
            <person name="Brady C.L."/>
            <person name="Denman S."/>
            <person name="Arnold D."/>
        </authorList>
    </citation>
    <scope>NUCLEOTIDE SEQUENCE</scope>
    <source>
        <strain evidence="1">H19S6</strain>
    </source>
</reference>
<keyword evidence="2" id="KW-1185">Reference proteome</keyword>
<evidence type="ECO:0000313" key="2">
    <source>
        <dbReference type="Proteomes" id="UP001063816"/>
    </source>
</evidence>